<dbReference type="SUPFAM" id="SSF89082">
    <property type="entry name" value="Antibiotic binding domain of TipA-like multidrug resistance regulators"/>
    <property type="match status" value="1"/>
</dbReference>
<dbReference type="PROSITE" id="PS50937">
    <property type="entry name" value="HTH_MERR_2"/>
    <property type="match status" value="1"/>
</dbReference>
<keyword evidence="4" id="KW-0804">Transcription</keyword>
<evidence type="ECO:0000256" key="1">
    <source>
        <dbReference type="ARBA" id="ARBA00022491"/>
    </source>
</evidence>
<dbReference type="PANTHER" id="PTHR30204">
    <property type="entry name" value="REDOX-CYCLING DRUG-SENSING TRANSCRIPTIONAL ACTIVATOR SOXR"/>
    <property type="match status" value="1"/>
</dbReference>
<protein>
    <submittedName>
        <fullName evidence="6">Transcriptional regulator, MerR family</fullName>
    </submittedName>
</protein>
<dbReference type="GO" id="GO:0003700">
    <property type="term" value="F:DNA-binding transcription factor activity"/>
    <property type="evidence" value="ECO:0007669"/>
    <property type="project" value="InterPro"/>
</dbReference>
<accession>W1WVN3</accession>
<evidence type="ECO:0000256" key="2">
    <source>
        <dbReference type="ARBA" id="ARBA00023015"/>
    </source>
</evidence>
<dbReference type="InterPro" id="IPR000551">
    <property type="entry name" value="MerR-type_HTH_dom"/>
</dbReference>
<dbReference type="Gene3D" id="1.10.490.50">
    <property type="entry name" value="Antibiotic binding domain of TipA-like multidrug resistance regulators"/>
    <property type="match status" value="1"/>
</dbReference>
<dbReference type="InterPro" id="IPR012925">
    <property type="entry name" value="TipAS_dom"/>
</dbReference>
<dbReference type="InterPro" id="IPR009061">
    <property type="entry name" value="DNA-bd_dom_put_sf"/>
</dbReference>
<evidence type="ECO:0000256" key="4">
    <source>
        <dbReference type="ARBA" id="ARBA00023163"/>
    </source>
</evidence>
<gene>
    <name evidence="6" type="ORF">Q604_UNBC18300G0004</name>
</gene>
<evidence type="ECO:0000313" key="6">
    <source>
        <dbReference type="EMBL" id="ETJ21966.1"/>
    </source>
</evidence>
<dbReference type="Pfam" id="PF07739">
    <property type="entry name" value="TipAS"/>
    <property type="match status" value="1"/>
</dbReference>
<feature type="domain" description="HTH merR-type" evidence="5">
    <location>
        <begin position="5"/>
        <end position="74"/>
    </location>
</feature>
<dbReference type="SUPFAM" id="SSF46955">
    <property type="entry name" value="Putative DNA-binding domain"/>
    <property type="match status" value="1"/>
</dbReference>
<dbReference type="EMBL" id="AZMM01018300">
    <property type="protein sequence ID" value="ETJ21966.1"/>
    <property type="molecule type" value="Genomic_DNA"/>
</dbReference>
<evidence type="ECO:0000259" key="5">
    <source>
        <dbReference type="PROSITE" id="PS50937"/>
    </source>
</evidence>
<sequence>MMKERFSPKTLSDITGVSIRTLHYYHEKGLLVPQQMSANGYRYYNVQDISKLQYILFLKELDLTLKQIQTYFEGDSDFRTKILHDNFYHIVKKRDRLNDIIRTLEHHFHKDNDEIEVTTMQNFNLNEQYEKEAASKYGDTHYYQAYKDKQKCKDESEQQNHFEEINKQLNMFFDEMNQLYLNKVSILEASGKTKKLQCILKEQVPNCDNQFLEYIAQIYIEDERFVKFINKQRERGLNLYISDAIKTFIKL</sequence>
<comment type="caution">
    <text evidence="6">The sequence shown here is derived from an EMBL/GenBank/DDBJ whole genome shotgun (WGS) entry which is preliminary data.</text>
</comment>
<name>W1WVN3_9ZZZZ</name>
<dbReference type="InterPro" id="IPR036244">
    <property type="entry name" value="TipA-like_antibiotic-bd"/>
</dbReference>
<keyword evidence="2" id="KW-0805">Transcription regulation</keyword>
<keyword evidence="1" id="KW-0678">Repressor</keyword>
<keyword evidence="3" id="KW-0238">DNA-binding</keyword>
<organism evidence="6">
    <name type="scientific">human gut metagenome</name>
    <dbReference type="NCBI Taxonomy" id="408170"/>
    <lineage>
        <taxon>unclassified sequences</taxon>
        <taxon>metagenomes</taxon>
        <taxon>organismal metagenomes</taxon>
    </lineage>
</organism>
<dbReference type="GO" id="GO:0003677">
    <property type="term" value="F:DNA binding"/>
    <property type="evidence" value="ECO:0007669"/>
    <property type="project" value="UniProtKB-KW"/>
</dbReference>
<dbReference type="Pfam" id="PF13411">
    <property type="entry name" value="MerR_1"/>
    <property type="match status" value="1"/>
</dbReference>
<dbReference type="CDD" id="cd01106">
    <property type="entry name" value="HTH_TipAL-Mta"/>
    <property type="match status" value="1"/>
</dbReference>
<dbReference type="SMART" id="SM00422">
    <property type="entry name" value="HTH_MERR"/>
    <property type="match status" value="1"/>
</dbReference>
<dbReference type="InterPro" id="IPR047057">
    <property type="entry name" value="MerR_fam"/>
</dbReference>
<dbReference type="Gene3D" id="1.10.1660.10">
    <property type="match status" value="1"/>
</dbReference>
<reference evidence="6" key="1">
    <citation type="submission" date="2013-12" db="EMBL/GenBank/DDBJ databases">
        <title>A Varibaculum cambriense genome reconstructed from a premature infant gut community with otherwise low bacterial novelty that shifts toward anaerobic metabolism during the third week of life.</title>
        <authorList>
            <person name="Brown C.T."/>
            <person name="Sharon I."/>
            <person name="Thomas B.C."/>
            <person name="Castelle C.J."/>
            <person name="Morowitz M.J."/>
            <person name="Banfield J.F."/>
        </authorList>
    </citation>
    <scope>NUCLEOTIDE SEQUENCE</scope>
</reference>
<dbReference type="AlphaFoldDB" id="W1WVN3"/>
<dbReference type="PANTHER" id="PTHR30204:SF69">
    <property type="entry name" value="MERR-FAMILY TRANSCRIPTIONAL REGULATOR"/>
    <property type="match status" value="1"/>
</dbReference>
<proteinExistence type="predicted"/>
<evidence type="ECO:0000256" key="3">
    <source>
        <dbReference type="ARBA" id="ARBA00023125"/>
    </source>
</evidence>